<dbReference type="PANTHER" id="PTHR13903">
    <property type="entry name" value="PIRIN-RELATED"/>
    <property type="match status" value="1"/>
</dbReference>
<dbReference type="CDD" id="cd02909">
    <property type="entry name" value="cupin_pirin_N"/>
    <property type="match status" value="1"/>
</dbReference>
<dbReference type="EMBL" id="UINC01100371">
    <property type="protein sequence ID" value="SVC60380.1"/>
    <property type="molecule type" value="Genomic_DNA"/>
</dbReference>
<evidence type="ECO:0000313" key="4">
    <source>
        <dbReference type="EMBL" id="SVC60380.1"/>
    </source>
</evidence>
<dbReference type="CDD" id="cd02247">
    <property type="entry name" value="cupin_pirin_C"/>
    <property type="match status" value="1"/>
</dbReference>
<gene>
    <name evidence="4" type="ORF">METZ01_LOCUS313234</name>
</gene>
<dbReference type="Gene3D" id="2.60.120.10">
    <property type="entry name" value="Jelly Rolls"/>
    <property type="match status" value="2"/>
</dbReference>
<protein>
    <recommendedName>
        <fullName evidence="5">Pirin N-terminal domain-containing protein</fullName>
    </recommendedName>
</protein>
<dbReference type="InterPro" id="IPR012093">
    <property type="entry name" value="Pirin"/>
</dbReference>
<dbReference type="AlphaFoldDB" id="A0A382NI85"/>
<comment type="similarity">
    <text evidence="1">Belongs to the pirin family.</text>
</comment>
<dbReference type="Pfam" id="PF05726">
    <property type="entry name" value="Pirin_C"/>
    <property type="match status" value="1"/>
</dbReference>
<reference evidence="4" key="1">
    <citation type="submission" date="2018-05" db="EMBL/GenBank/DDBJ databases">
        <authorList>
            <person name="Lanie J.A."/>
            <person name="Ng W.-L."/>
            <person name="Kazmierczak K.M."/>
            <person name="Andrzejewski T.M."/>
            <person name="Davidsen T.M."/>
            <person name="Wayne K.J."/>
            <person name="Tettelin H."/>
            <person name="Glass J.I."/>
            <person name="Rusch D."/>
            <person name="Podicherti R."/>
            <person name="Tsui H.-C.T."/>
            <person name="Winkler M.E."/>
        </authorList>
    </citation>
    <scope>NUCLEOTIDE SEQUENCE</scope>
</reference>
<dbReference type="PANTHER" id="PTHR13903:SF8">
    <property type="entry name" value="PIRIN"/>
    <property type="match status" value="1"/>
</dbReference>
<feature type="domain" description="Pirin C-terminal" evidence="3">
    <location>
        <begin position="177"/>
        <end position="278"/>
    </location>
</feature>
<evidence type="ECO:0000259" key="3">
    <source>
        <dbReference type="Pfam" id="PF05726"/>
    </source>
</evidence>
<sequence>MTIRIIRQIIEPKIVIEGAGVRLRRSISPHRTNIFDPFLLFDHFIFDYPIEGPISGFPMHPHRCIETVTYMLAGSTHHRDSLGNSGTIGPGDIQWMTSGRGILHEEMPRQDKDGRVNGFQLWVNLPKSRKMVQPQYQEVNSQSIPQINHIGSHIKLIAGKIDSTEGPITGISANPLYIDLSLDSHSIFTQNTANEHTVFAYIFEGRCSFSKDGKIVQATKLVQLDKGEQVKIYSDTGVRLILVSGTPFDEPIAPYGPFVMNTQEEIKQALKDLREGTFVK</sequence>
<evidence type="ECO:0008006" key="5">
    <source>
        <dbReference type="Google" id="ProtNLM"/>
    </source>
</evidence>
<dbReference type="InterPro" id="IPR003829">
    <property type="entry name" value="Pirin_N_dom"/>
</dbReference>
<evidence type="ECO:0000256" key="1">
    <source>
        <dbReference type="ARBA" id="ARBA00008416"/>
    </source>
</evidence>
<feature type="domain" description="Pirin N-terminal" evidence="2">
    <location>
        <begin position="21"/>
        <end position="123"/>
    </location>
</feature>
<dbReference type="SUPFAM" id="SSF51182">
    <property type="entry name" value="RmlC-like cupins"/>
    <property type="match status" value="1"/>
</dbReference>
<dbReference type="InterPro" id="IPR014710">
    <property type="entry name" value="RmlC-like_jellyroll"/>
</dbReference>
<accession>A0A382NI85</accession>
<dbReference type="InterPro" id="IPR008778">
    <property type="entry name" value="Pirin_C_dom"/>
</dbReference>
<dbReference type="InterPro" id="IPR011051">
    <property type="entry name" value="RmlC_Cupin_sf"/>
</dbReference>
<organism evidence="4">
    <name type="scientific">marine metagenome</name>
    <dbReference type="NCBI Taxonomy" id="408172"/>
    <lineage>
        <taxon>unclassified sequences</taxon>
        <taxon>metagenomes</taxon>
        <taxon>ecological metagenomes</taxon>
    </lineage>
</organism>
<name>A0A382NI85_9ZZZZ</name>
<dbReference type="Pfam" id="PF02678">
    <property type="entry name" value="Pirin"/>
    <property type="match status" value="1"/>
</dbReference>
<dbReference type="PIRSF" id="PIRSF006232">
    <property type="entry name" value="Pirin"/>
    <property type="match status" value="1"/>
</dbReference>
<proteinExistence type="inferred from homology"/>
<evidence type="ECO:0000259" key="2">
    <source>
        <dbReference type="Pfam" id="PF02678"/>
    </source>
</evidence>